<dbReference type="Pfam" id="PF18962">
    <property type="entry name" value="Por_Secre_tail"/>
    <property type="match status" value="1"/>
</dbReference>
<evidence type="ECO:0000313" key="4">
    <source>
        <dbReference type="Proteomes" id="UP001589607"/>
    </source>
</evidence>
<proteinExistence type="predicted"/>
<gene>
    <name evidence="3" type="ORF">ACFFVF_03305</name>
</gene>
<accession>A0ABV5GJH5</accession>
<organism evidence="3 4">
    <name type="scientific">Flavobacterium jumunjinense</name>
    <dbReference type="NCBI Taxonomy" id="998845"/>
    <lineage>
        <taxon>Bacteria</taxon>
        <taxon>Pseudomonadati</taxon>
        <taxon>Bacteroidota</taxon>
        <taxon>Flavobacteriia</taxon>
        <taxon>Flavobacteriales</taxon>
        <taxon>Flavobacteriaceae</taxon>
        <taxon>Flavobacterium</taxon>
    </lineage>
</organism>
<evidence type="ECO:0000256" key="1">
    <source>
        <dbReference type="ARBA" id="ARBA00022729"/>
    </source>
</evidence>
<dbReference type="RefSeq" id="WP_236454107.1">
    <property type="nucleotide sequence ID" value="NZ_CBCSGE010000020.1"/>
</dbReference>
<dbReference type="InterPro" id="IPR026444">
    <property type="entry name" value="Secre_tail"/>
</dbReference>
<protein>
    <submittedName>
        <fullName evidence="3">T9SS type A sorting domain-containing protein</fullName>
    </submittedName>
</protein>
<name>A0ABV5GJH5_9FLAO</name>
<feature type="domain" description="Secretion system C-terminal sorting" evidence="2">
    <location>
        <begin position="183"/>
        <end position="244"/>
    </location>
</feature>
<dbReference type="NCBIfam" id="TIGR04183">
    <property type="entry name" value="Por_Secre_tail"/>
    <property type="match status" value="1"/>
</dbReference>
<dbReference type="Proteomes" id="UP001589607">
    <property type="component" value="Unassembled WGS sequence"/>
</dbReference>
<keyword evidence="4" id="KW-1185">Reference proteome</keyword>
<comment type="caution">
    <text evidence="3">The sequence shown here is derived from an EMBL/GenBank/DDBJ whole genome shotgun (WGS) entry which is preliminary data.</text>
</comment>
<reference evidence="3 4" key="1">
    <citation type="submission" date="2024-09" db="EMBL/GenBank/DDBJ databases">
        <authorList>
            <person name="Sun Q."/>
            <person name="Mori K."/>
        </authorList>
    </citation>
    <scope>NUCLEOTIDE SEQUENCE [LARGE SCALE GENOMIC DNA]</scope>
    <source>
        <strain evidence="3 4">CECT 7955</strain>
    </source>
</reference>
<evidence type="ECO:0000259" key="2">
    <source>
        <dbReference type="Pfam" id="PF18962"/>
    </source>
</evidence>
<evidence type="ECO:0000313" key="3">
    <source>
        <dbReference type="EMBL" id="MFB9095531.1"/>
    </source>
</evidence>
<dbReference type="EMBL" id="JBHMEY010000007">
    <property type="protein sequence ID" value="MFB9095531.1"/>
    <property type="molecule type" value="Genomic_DNA"/>
</dbReference>
<sequence>MKNIKLIVSVFFISLTAICQNTIKVGNSRLDGYSSKGMFSKNFLSGVKCTIVEEGKLESINLIGKGTDAQVKMAIYDDKNGKPNQLIATTEVKSITNGILSFNMSSLTLKVGDYWIMAIYNQTGHHSYSNTQATANEVFYTALDFDSELPENASQFQQYQGHSFAYFLEIKEDEERVNNEIKVYPNPTADVVFISNDNAKNTKVAIYDWFGNKKKSVQSTATTIQIPVQNLPKGNYIVVVNDEVSIQIIKE</sequence>
<keyword evidence="1" id="KW-0732">Signal</keyword>